<dbReference type="PRINTS" id="PR00702">
    <property type="entry name" value="ACRIFLAVINRP"/>
</dbReference>
<feature type="transmembrane region" description="Helical" evidence="9">
    <location>
        <begin position="392"/>
        <end position="413"/>
    </location>
</feature>
<sequence length="1055" mass="115107">MLSRFFIEHPRFALVICVVMVLTGIISLSRLPVAEYPEITPPQIYVSASYTGASADVVMQTVAIPLEDQINGVDDLLYFTSTCGNDGDYTCTVTFRSGTDPDIAMVNLQNAVKRAEAKLPSEVTQTGISVEQRGNDILAMFAFLTDGTSINLAELDNYINANVKDAVTRLEGVSSADLMSSKEYAMRIWLDPLRMAGLNLSTADITSAIEEQNIQAAAGSVGTENSNQYVNYKLNVQGRLKTAEEFGNIVLRRDADGSVIFLKDVARVGIGSQSYTGKSVFDGREAVSMAIYRTPESNALATVRRVKSELDTWAKRFPAGVSYEIGYDPTEFISVSMAEIVTTIVSALLLVVLITWLFLQDWRATLVPAIAIPIALLGTFPFMLMLDYSINVLTMFGLILVIGSLCDDAIVVVENCQALMEREGLPPKQAAIKCMSQITGAIIATTLVTVACYVPLAFYGGMVGNIYIQFAMTMCISLCLSTVVAMVLSPVLCACMLRKPDGKAPVIFRPVNAVLDCSRGIYLFFVKLLVRRGILTLLLFGGMLAATYFLYGRTKSSFLPQEDKGMIMCDITLPNSASQARTDAVIEEFRKSIQDIPGIRSTLLISGNSMINASGENAGMGFIRLAHWDERKTPETQINAIIQEIRKRTQHITEARIICFVPPAIMGLGVTGGVTFELCGIGGIDNTELSDTAKRFAMELSSDPRVMYATTSYNADTPQIYLDIDRKKAESLGLTAGKIFSALQSSFASIYVNDFTMAGQNYEVKIQSSASDRQSLNNVYSLQIPNSSGEMVPLSSVGTLRYTVGPNQIMRFNKMNCAEMNAAAAPGVSSSELMKLIENFRLPENYHVEWTGMSYQEKQNEGQIVFLMVLAMVFAYLFLVAQYESWAIPVPVMLTVATALLGALLGLWFCGTSAGAKLGLSDSSTLSIYAQLGMVMLIGLTAKNAILMVEFSKQERENGKSVFEAAVNGANLRYRAVLMTAWSFLFGVFPLVVASGAGAGSRQAIGITTFSGMLLATLVGIIFTPALYAVCQRIREWLKTKLFRQPRQHCMEDTP</sequence>
<dbReference type="EMBL" id="JABAEW010000003">
    <property type="protein sequence ID" value="NMD85478.1"/>
    <property type="molecule type" value="Genomic_DNA"/>
</dbReference>
<dbReference type="PANTHER" id="PTHR32063">
    <property type="match status" value="1"/>
</dbReference>
<dbReference type="SUPFAM" id="SSF82866">
    <property type="entry name" value="Multidrug efflux transporter AcrB transmembrane domain"/>
    <property type="match status" value="2"/>
</dbReference>
<dbReference type="FunFam" id="3.30.70.1430:FF:000001">
    <property type="entry name" value="Efflux pump membrane transporter"/>
    <property type="match status" value="1"/>
</dbReference>
<feature type="transmembrane region" description="Helical" evidence="9">
    <location>
        <begin position="340"/>
        <end position="359"/>
    </location>
</feature>
<dbReference type="SUPFAM" id="SSF82693">
    <property type="entry name" value="Multidrug efflux transporter AcrB pore domain, PN1, PN2, PC1 and PC2 subdomains"/>
    <property type="match status" value="4"/>
</dbReference>
<evidence type="ECO:0000256" key="2">
    <source>
        <dbReference type="ARBA" id="ARBA00010942"/>
    </source>
</evidence>
<organism evidence="10 11">
    <name type="scientific">Victivallis vadensis</name>
    <dbReference type="NCBI Taxonomy" id="172901"/>
    <lineage>
        <taxon>Bacteria</taxon>
        <taxon>Pseudomonadati</taxon>
        <taxon>Lentisphaerota</taxon>
        <taxon>Lentisphaeria</taxon>
        <taxon>Victivallales</taxon>
        <taxon>Victivallaceae</taxon>
        <taxon>Victivallis</taxon>
    </lineage>
</organism>
<evidence type="ECO:0000256" key="9">
    <source>
        <dbReference type="SAM" id="Phobius"/>
    </source>
</evidence>
<keyword evidence="4" id="KW-1003">Cell membrane</keyword>
<evidence type="ECO:0000256" key="6">
    <source>
        <dbReference type="ARBA" id="ARBA00022692"/>
    </source>
</evidence>
<evidence type="ECO:0000313" key="10">
    <source>
        <dbReference type="EMBL" id="NMD85478.1"/>
    </source>
</evidence>
<feature type="transmembrane region" description="Helical" evidence="9">
    <location>
        <begin position="864"/>
        <end position="881"/>
    </location>
</feature>
<feature type="transmembrane region" description="Helical" evidence="9">
    <location>
        <begin position="366"/>
        <end position="386"/>
    </location>
</feature>
<feature type="transmembrane region" description="Helical" evidence="9">
    <location>
        <begin position="434"/>
        <end position="460"/>
    </location>
</feature>
<dbReference type="Gene3D" id="3.30.70.1440">
    <property type="entry name" value="Multidrug efflux transporter AcrB pore domain"/>
    <property type="match status" value="1"/>
</dbReference>
<feature type="transmembrane region" description="Helical" evidence="9">
    <location>
        <begin position="466"/>
        <end position="493"/>
    </location>
</feature>
<proteinExistence type="inferred from homology"/>
<gene>
    <name evidence="10" type="ORF">HF882_02650</name>
</gene>
<dbReference type="Gene3D" id="3.30.2090.10">
    <property type="entry name" value="Multidrug efflux transporter AcrB TolC docking domain, DN and DC subdomains"/>
    <property type="match status" value="2"/>
</dbReference>
<feature type="transmembrane region" description="Helical" evidence="9">
    <location>
        <begin position="1005"/>
        <end position="1031"/>
    </location>
</feature>
<keyword evidence="3" id="KW-0813">Transport</keyword>
<name>A0A848AQX3_9BACT</name>
<dbReference type="GO" id="GO:0009636">
    <property type="term" value="P:response to toxic substance"/>
    <property type="evidence" value="ECO:0007669"/>
    <property type="project" value="UniProtKB-ARBA"/>
</dbReference>
<dbReference type="FunFam" id="1.20.1640.10:FF:000001">
    <property type="entry name" value="Efflux pump membrane transporter"/>
    <property type="match status" value="1"/>
</dbReference>
<dbReference type="Pfam" id="PF00873">
    <property type="entry name" value="ACR_tran"/>
    <property type="match status" value="1"/>
</dbReference>
<keyword evidence="7 9" id="KW-1133">Transmembrane helix</keyword>
<evidence type="ECO:0000256" key="7">
    <source>
        <dbReference type="ARBA" id="ARBA00022989"/>
    </source>
</evidence>
<feature type="transmembrane region" description="Helical" evidence="9">
    <location>
        <begin position="972"/>
        <end position="993"/>
    </location>
</feature>
<dbReference type="InterPro" id="IPR001036">
    <property type="entry name" value="Acrflvin-R"/>
</dbReference>
<keyword evidence="8 9" id="KW-0472">Membrane</keyword>
<dbReference type="Gene3D" id="3.30.70.1430">
    <property type="entry name" value="Multidrug efflux transporter AcrB pore domain"/>
    <property type="match status" value="2"/>
</dbReference>
<comment type="similarity">
    <text evidence="2">Belongs to the resistance-nodulation-cell division (RND) (TC 2.A.6) family.</text>
</comment>
<dbReference type="NCBIfam" id="TIGR00915">
    <property type="entry name" value="2A0602"/>
    <property type="match status" value="1"/>
</dbReference>
<keyword evidence="6 9" id="KW-0812">Transmembrane</keyword>
<evidence type="ECO:0000256" key="5">
    <source>
        <dbReference type="ARBA" id="ARBA00022519"/>
    </source>
</evidence>
<dbReference type="Gene3D" id="1.20.1640.10">
    <property type="entry name" value="Multidrug efflux transporter AcrB transmembrane domain"/>
    <property type="match status" value="2"/>
</dbReference>
<reference evidence="10 11" key="1">
    <citation type="submission" date="2020-04" db="EMBL/GenBank/DDBJ databases">
        <authorList>
            <person name="Hitch T.C.A."/>
            <person name="Wylensek D."/>
            <person name="Clavel T."/>
        </authorList>
    </citation>
    <scope>NUCLEOTIDE SEQUENCE [LARGE SCALE GENOMIC DNA]</scope>
    <source>
        <strain evidence="10 11">COR2-253-APC-1A</strain>
    </source>
</reference>
<dbReference type="AlphaFoldDB" id="A0A848AQX3"/>
<dbReference type="Proteomes" id="UP000576225">
    <property type="component" value="Unassembled WGS sequence"/>
</dbReference>
<feature type="transmembrane region" description="Helical" evidence="9">
    <location>
        <begin position="529"/>
        <end position="551"/>
    </location>
</feature>
<feature type="transmembrane region" description="Helical" evidence="9">
    <location>
        <begin position="888"/>
        <end position="908"/>
    </location>
</feature>
<evidence type="ECO:0000313" key="11">
    <source>
        <dbReference type="Proteomes" id="UP000576225"/>
    </source>
</evidence>
<keyword evidence="5" id="KW-0997">Cell inner membrane</keyword>
<accession>A0A848AQX3</accession>
<evidence type="ECO:0000256" key="8">
    <source>
        <dbReference type="ARBA" id="ARBA00023136"/>
    </source>
</evidence>
<comment type="subcellular location">
    <subcellularLocation>
        <location evidence="1">Cell inner membrane</location>
        <topology evidence="1">Multi-pass membrane protein</topology>
    </subcellularLocation>
</comment>
<comment type="caution">
    <text evidence="10">The sequence shown here is derived from an EMBL/GenBank/DDBJ whole genome shotgun (WGS) entry which is preliminary data.</text>
</comment>
<dbReference type="GO" id="GO:0042910">
    <property type="term" value="F:xenobiotic transmembrane transporter activity"/>
    <property type="evidence" value="ECO:0007669"/>
    <property type="project" value="TreeGrafter"/>
</dbReference>
<feature type="transmembrane region" description="Helical" evidence="9">
    <location>
        <begin position="12"/>
        <end position="33"/>
    </location>
</feature>
<dbReference type="RefSeq" id="WP_168961499.1">
    <property type="nucleotide sequence ID" value="NZ_CAUHRZ010000024.1"/>
</dbReference>
<evidence type="ECO:0000256" key="3">
    <source>
        <dbReference type="ARBA" id="ARBA00022448"/>
    </source>
</evidence>
<dbReference type="InterPro" id="IPR004764">
    <property type="entry name" value="MdtF-like"/>
</dbReference>
<dbReference type="GO" id="GO:0005886">
    <property type="term" value="C:plasma membrane"/>
    <property type="evidence" value="ECO:0007669"/>
    <property type="project" value="UniProtKB-SubCell"/>
</dbReference>
<evidence type="ECO:0000256" key="1">
    <source>
        <dbReference type="ARBA" id="ARBA00004429"/>
    </source>
</evidence>
<protein>
    <submittedName>
        <fullName evidence="10">Efflux RND transporter permease subunit</fullName>
    </submittedName>
</protein>
<dbReference type="InterPro" id="IPR027463">
    <property type="entry name" value="AcrB_DN_DC_subdom"/>
</dbReference>
<dbReference type="GO" id="GO:0015562">
    <property type="term" value="F:efflux transmembrane transporter activity"/>
    <property type="evidence" value="ECO:0007669"/>
    <property type="project" value="InterPro"/>
</dbReference>
<dbReference type="PANTHER" id="PTHR32063:SF76">
    <property type="entry name" value="EFFLUX PUMP MEMBRANE TRANSPORTER"/>
    <property type="match status" value="1"/>
</dbReference>
<dbReference type="Gene3D" id="3.30.70.1320">
    <property type="entry name" value="Multidrug efflux transporter AcrB pore domain like"/>
    <property type="match status" value="1"/>
</dbReference>
<feature type="transmembrane region" description="Helical" evidence="9">
    <location>
        <begin position="928"/>
        <end position="951"/>
    </location>
</feature>
<dbReference type="SUPFAM" id="SSF82714">
    <property type="entry name" value="Multidrug efflux transporter AcrB TolC docking domain, DN and DC subdomains"/>
    <property type="match status" value="2"/>
</dbReference>
<evidence type="ECO:0000256" key="4">
    <source>
        <dbReference type="ARBA" id="ARBA00022475"/>
    </source>
</evidence>